<accession>B8HTZ2</accession>
<feature type="domain" description="PatG" evidence="9">
    <location>
        <begin position="740"/>
        <end position="852"/>
    </location>
</feature>
<reference evidence="11" key="1">
    <citation type="submission" date="2009-01" db="EMBL/GenBank/DDBJ databases">
        <title>Complete sequence of chromosome Cyanothece sp. PCC 7425.</title>
        <authorList>
            <consortium name="US DOE Joint Genome Institute"/>
            <person name="Lucas S."/>
            <person name="Copeland A."/>
            <person name="Lapidus A."/>
            <person name="Glavina del Rio T."/>
            <person name="Dalin E."/>
            <person name="Tice H."/>
            <person name="Bruce D."/>
            <person name="Goodwin L."/>
            <person name="Pitluck S."/>
            <person name="Sims D."/>
            <person name="Meineke L."/>
            <person name="Brettin T."/>
            <person name="Detter J.C."/>
            <person name="Han C."/>
            <person name="Larimer F."/>
            <person name="Land M."/>
            <person name="Hauser L."/>
            <person name="Kyrpides N."/>
            <person name="Ovchinnikova G."/>
            <person name="Liberton M."/>
            <person name="Stoeckel J."/>
            <person name="Banerjee A."/>
            <person name="Singh A."/>
            <person name="Page L."/>
            <person name="Sato H."/>
            <person name="Zhao L."/>
            <person name="Sherman L."/>
            <person name="Pakrasi H."/>
            <person name="Richardson P."/>
        </authorList>
    </citation>
    <scope>NUCLEOTIDE SEQUENCE</scope>
    <source>
        <strain evidence="11">PCC 7425</strain>
    </source>
</reference>
<dbReference type="eggNOG" id="COG2226">
    <property type="taxonomic scope" value="Bacteria"/>
</dbReference>
<dbReference type="InterPro" id="IPR013216">
    <property type="entry name" value="Methyltransf_11"/>
</dbReference>
<dbReference type="SUPFAM" id="SSF53335">
    <property type="entry name" value="S-adenosyl-L-methionine-dependent methyltransferases"/>
    <property type="match status" value="1"/>
</dbReference>
<proteinExistence type="inferred from homology"/>
<dbReference type="AlphaFoldDB" id="B8HTZ2"/>
<evidence type="ECO:0000256" key="4">
    <source>
        <dbReference type="ARBA" id="ARBA00022825"/>
    </source>
</evidence>
<dbReference type="InterPro" id="IPR029063">
    <property type="entry name" value="SAM-dependent_MTases_sf"/>
</dbReference>
<dbReference type="SUPFAM" id="SSF52743">
    <property type="entry name" value="Subtilisin-like"/>
    <property type="match status" value="1"/>
</dbReference>
<dbReference type="PROSITE" id="PS51892">
    <property type="entry name" value="SUBTILASE"/>
    <property type="match status" value="1"/>
</dbReference>
<dbReference type="InterPro" id="IPR036852">
    <property type="entry name" value="Peptidase_S8/S53_dom_sf"/>
</dbReference>
<dbReference type="Pfam" id="PF00082">
    <property type="entry name" value="Peptidase_S8"/>
    <property type="match status" value="1"/>
</dbReference>
<dbReference type="CDD" id="cd02440">
    <property type="entry name" value="AdoMet_MTases"/>
    <property type="match status" value="1"/>
</dbReference>
<evidence type="ECO:0000313" key="11">
    <source>
        <dbReference type="EMBL" id="ACL42912.1"/>
    </source>
</evidence>
<keyword evidence="4" id="KW-0720">Serine protease</keyword>
<keyword evidence="1" id="KW-0645">Protease</keyword>
<evidence type="ECO:0000256" key="1">
    <source>
        <dbReference type="ARBA" id="ARBA00022670"/>
    </source>
</evidence>
<keyword evidence="11" id="KW-0489">Methyltransferase</keyword>
<gene>
    <name evidence="11" type="ordered locus">Cyan7425_0521</name>
</gene>
<dbReference type="EMBL" id="CP001344">
    <property type="protein sequence ID" value="ACL42912.1"/>
    <property type="molecule type" value="Genomic_DNA"/>
</dbReference>
<evidence type="ECO:0000256" key="3">
    <source>
        <dbReference type="ARBA" id="ARBA00022801"/>
    </source>
</evidence>
<dbReference type="GO" id="GO:0032259">
    <property type="term" value="P:methylation"/>
    <property type="evidence" value="ECO:0007669"/>
    <property type="project" value="UniProtKB-KW"/>
</dbReference>
<dbReference type="HOGENOM" id="CLU_011630_0_0_3"/>
<dbReference type="GO" id="GO:0008757">
    <property type="term" value="F:S-adenosylmethionine-dependent methyltransferase activity"/>
    <property type="evidence" value="ECO:0007669"/>
    <property type="project" value="InterPro"/>
</dbReference>
<dbReference type="PANTHER" id="PTHR44068">
    <property type="entry name" value="ZGC:194242"/>
    <property type="match status" value="1"/>
</dbReference>
<evidence type="ECO:0000259" key="9">
    <source>
        <dbReference type="Pfam" id="PF18047"/>
    </source>
</evidence>
<dbReference type="Pfam" id="PF18065">
    <property type="entry name" value="PatG_C"/>
    <property type="match status" value="1"/>
</dbReference>
<comment type="similarity">
    <text evidence="5">Belongs to the peptidase S8 family.</text>
</comment>
<dbReference type="PANTHER" id="PTHR44068:SF11">
    <property type="entry name" value="GERANYL DIPHOSPHATE 2-C-METHYLTRANSFERASE"/>
    <property type="match status" value="1"/>
</dbReference>
<dbReference type="NCBIfam" id="TIGR03895">
    <property type="entry name" value="protease_PatA"/>
    <property type="match status" value="1"/>
</dbReference>
<dbReference type="Pfam" id="PF18047">
    <property type="entry name" value="PatG_D"/>
    <property type="match status" value="1"/>
</dbReference>
<dbReference type="Gene3D" id="3.40.50.150">
    <property type="entry name" value="Vaccinia Virus protein VP39"/>
    <property type="match status" value="1"/>
</dbReference>
<evidence type="ECO:0000256" key="6">
    <source>
        <dbReference type="SAM" id="Coils"/>
    </source>
</evidence>
<feature type="domain" description="Peptidase S8/S53" evidence="7">
    <location>
        <begin position="194"/>
        <end position="398"/>
    </location>
</feature>
<dbReference type="eggNOG" id="COG1404">
    <property type="taxonomic scope" value="Bacteria"/>
</dbReference>
<keyword evidence="3" id="KW-0378">Hydrolase</keyword>
<dbReference type="Pfam" id="PF08241">
    <property type="entry name" value="Methyltransf_11"/>
    <property type="match status" value="1"/>
</dbReference>
<sequence>MADFITIPGFAALQSLTKGDPRIKIAVLDGPADLDRACFRGARISRVKPYWQEALEPIDPFFVQQELKIRTLNNQKKALKKAKKVQENQPDLEATIRTHQNIAAQSAGAIVQPSSLIKPELRIFNTRLEPIDPSPLQQYQLLKAGQQLTVPRPTPTVIFPPPPVRDLAAEIEALEAEINSLEATIPQPIRERLNGVFHATGIFGTMFGQPGSPVEGIAPYCTAINIPLFETATSSESISPLNLAHAFNLALELKVNIIHCAACHPTQSGFAHEMIQQAVKRCQENNILIVAPSGNNNGEWFCVPAVLPNVMAVGMMKDNGQPASYSNWGGQYQQQGILAPGENIVAALPGTDEPARQEGTSLAAPVITGISALLMSVQLQRGMEPNAEMVRTALLKSAIPCDPTEVEEPERCLAGKLNIPGAFKAITGEALIVVTPDEALTAIQSTGQTDAEYLQELKHYYNSMNPVIVQDVGTTYQAALVTTDAADPFRATNLFVAERAGIKPGDYLLDAGCGAGGPAIDIAQNFEGVRIEGITISESQAQTAHQLIQQANLSDRIHVHVGDFHHLPFENNTFDVVYFLETMGHTIDLPGLCAEVYRVLRPGKTLYLKEIFIKEPPLTEQEEQDLAVFQKIYAYRTPRLSEFEAAIRATGFQDVKATDLTGIVSIEEFGKKMFDANNEFTEFGKFHYYEFRSLPVFCGEIKAYKPLTVASSASASSAHSAPDRLNRSPAFITPSAVSNKVYVLGTIGYDFGTTARRDTFKQQMPAMNRNDVPVPANPYDPHQMVAYLEQNPAEGKSLIWTLNQELTPIYALDPRGAFAPDIYTAFQILLAGQILSESSEDYIERVSIPGFLTDRIVELFSGQVVPVLSLPNLRGLYGWKVNTLVEAAVATISSPDPVRVRRSLYNFLQRVYYDLRNLGQLDRERALNFAVTNAFQAATTFAEAVSMGMELDSIAVEKSSFCRIDSNCWDIKLKFFDPDSSRRAKKIFCFTIDVKDIVPVTLGDVKTWSVPR</sequence>
<dbReference type="KEGG" id="cyn:Cyan7425_0521"/>
<dbReference type="PROSITE" id="PS00138">
    <property type="entry name" value="SUBTILASE_SER"/>
    <property type="match status" value="1"/>
</dbReference>
<dbReference type="InterPro" id="IPR000209">
    <property type="entry name" value="Peptidase_S8/S53_dom"/>
</dbReference>
<dbReference type="InterPro" id="IPR040483">
    <property type="entry name" value="PatG_dom"/>
</dbReference>
<protein>
    <submittedName>
        <fullName evidence="11">Methyltransferase type 11</fullName>
    </submittedName>
</protein>
<feature type="domain" description="PatG C-terminal" evidence="10">
    <location>
        <begin position="901"/>
        <end position="1008"/>
    </location>
</feature>
<feature type="coiled-coil region" evidence="6">
    <location>
        <begin position="62"/>
        <end position="89"/>
    </location>
</feature>
<evidence type="ECO:0000256" key="2">
    <source>
        <dbReference type="ARBA" id="ARBA00022679"/>
    </source>
</evidence>
<organism evidence="11">
    <name type="scientific">Cyanothece sp. (strain PCC 7425 / ATCC 29141)</name>
    <dbReference type="NCBI Taxonomy" id="395961"/>
    <lineage>
        <taxon>Bacteria</taxon>
        <taxon>Bacillati</taxon>
        <taxon>Cyanobacteriota</taxon>
        <taxon>Cyanophyceae</taxon>
        <taxon>Gomontiellales</taxon>
        <taxon>Cyanothecaceae</taxon>
        <taxon>Cyanothece</taxon>
    </lineage>
</organism>
<evidence type="ECO:0000259" key="8">
    <source>
        <dbReference type="Pfam" id="PF08241"/>
    </source>
</evidence>
<dbReference type="GO" id="GO:0004252">
    <property type="term" value="F:serine-type endopeptidase activity"/>
    <property type="evidence" value="ECO:0007669"/>
    <property type="project" value="InterPro"/>
</dbReference>
<keyword evidence="2 11" id="KW-0808">Transferase</keyword>
<dbReference type="InterPro" id="IPR023830">
    <property type="entry name" value="Peptidase_S8A_PatG"/>
</dbReference>
<dbReference type="InterPro" id="IPR050447">
    <property type="entry name" value="Erg6_SMT_methyltransf"/>
</dbReference>
<evidence type="ECO:0000259" key="7">
    <source>
        <dbReference type="Pfam" id="PF00082"/>
    </source>
</evidence>
<evidence type="ECO:0000256" key="5">
    <source>
        <dbReference type="PROSITE-ProRule" id="PRU01240"/>
    </source>
</evidence>
<name>B8HTZ2_CYAP4</name>
<dbReference type="InterPro" id="IPR040636">
    <property type="entry name" value="PatG_C"/>
</dbReference>
<dbReference type="GO" id="GO:0006508">
    <property type="term" value="P:proteolysis"/>
    <property type="evidence" value="ECO:0007669"/>
    <property type="project" value="UniProtKB-KW"/>
</dbReference>
<dbReference type="Gene3D" id="3.40.50.200">
    <property type="entry name" value="Peptidase S8/S53 domain"/>
    <property type="match status" value="1"/>
</dbReference>
<comment type="caution">
    <text evidence="5">Lacks conserved residue(s) required for the propagation of feature annotation.</text>
</comment>
<feature type="domain" description="Methyltransferase type 11" evidence="8">
    <location>
        <begin position="509"/>
        <end position="607"/>
    </location>
</feature>
<dbReference type="STRING" id="395961.Cyan7425_0521"/>
<dbReference type="InterPro" id="IPR023828">
    <property type="entry name" value="Peptidase_S8_Ser-AS"/>
</dbReference>
<keyword evidence="6" id="KW-0175">Coiled coil</keyword>
<evidence type="ECO:0000259" key="10">
    <source>
        <dbReference type="Pfam" id="PF18065"/>
    </source>
</evidence>